<gene>
    <name evidence="3" type="ORF">EV199_2445</name>
</gene>
<dbReference type="InterPro" id="IPR013538">
    <property type="entry name" value="ASHA1/2-like_C"/>
</dbReference>
<evidence type="ECO:0000256" key="1">
    <source>
        <dbReference type="ARBA" id="ARBA00006817"/>
    </source>
</evidence>
<organism evidence="3 4">
    <name type="scientific">Pseudobacter ginsenosidimutans</name>
    <dbReference type="NCBI Taxonomy" id="661488"/>
    <lineage>
        <taxon>Bacteria</taxon>
        <taxon>Pseudomonadati</taxon>
        <taxon>Bacteroidota</taxon>
        <taxon>Chitinophagia</taxon>
        <taxon>Chitinophagales</taxon>
        <taxon>Chitinophagaceae</taxon>
        <taxon>Pseudobacter</taxon>
    </lineage>
</organism>
<protein>
    <submittedName>
        <fullName evidence="3">Activator of Hsp90 ATPase-like protein</fullName>
    </submittedName>
</protein>
<dbReference type="RefSeq" id="WP_130540854.1">
    <property type="nucleotide sequence ID" value="NZ_CP042431.1"/>
</dbReference>
<keyword evidence="4" id="KW-1185">Reference proteome</keyword>
<reference evidence="3 4" key="1">
    <citation type="submission" date="2019-02" db="EMBL/GenBank/DDBJ databases">
        <title>Genomic Encyclopedia of Type Strains, Phase IV (KMG-IV): sequencing the most valuable type-strain genomes for metagenomic binning, comparative biology and taxonomic classification.</title>
        <authorList>
            <person name="Goeker M."/>
        </authorList>
    </citation>
    <scope>NUCLEOTIDE SEQUENCE [LARGE SCALE GENOMIC DNA]</scope>
    <source>
        <strain evidence="3 4">DSM 18116</strain>
    </source>
</reference>
<dbReference type="InterPro" id="IPR023393">
    <property type="entry name" value="START-like_dom_sf"/>
</dbReference>
<sequence>MNTVERDIPIDAPVEKIWQVLTDAAYINLWDDVPGSFTDSKLSLGSKLIWDLEDGHQSSITVTVFEPESELRTDLYVTRWPSPPSAYDIAYHYRIINRQNQTVLKITVGDFEALGDKAPNYVEASEEFLQAAGDKIKELAEARA</sequence>
<proteinExistence type="inferred from homology"/>
<dbReference type="EMBL" id="SGXA01000001">
    <property type="protein sequence ID" value="RZS76559.1"/>
    <property type="molecule type" value="Genomic_DNA"/>
</dbReference>
<accession>A0A4Q7N669</accession>
<dbReference type="SUPFAM" id="SSF55961">
    <property type="entry name" value="Bet v1-like"/>
    <property type="match status" value="1"/>
</dbReference>
<dbReference type="Gene3D" id="3.30.530.20">
    <property type="match status" value="1"/>
</dbReference>
<dbReference type="Pfam" id="PF08327">
    <property type="entry name" value="AHSA1"/>
    <property type="match status" value="1"/>
</dbReference>
<evidence type="ECO:0000313" key="4">
    <source>
        <dbReference type="Proteomes" id="UP000293874"/>
    </source>
</evidence>
<dbReference type="AlphaFoldDB" id="A0A4Q7N669"/>
<comment type="similarity">
    <text evidence="1">Belongs to the AHA1 family.</text>
</comment>
<name>A0A4Q7N669_9BACT</name>
<evidence type="ECO:0000259" key="2">
    <source>
        <dbReference type="Pfam" id="PF08327"/>
    </source>
</evidence>
<comment type="caution">
    <text evidence="3">The sequence shown here is derived from an EMBL/GenBank/DDBJ whole genome shotgun (WGS) entry which is preliminary data.</text>
</comment>
<dbReference type="OrthoDB" id="2355173at2"/>
<feature type="domain" description="Activator of Hsp90 ATPase homologue 1/2-like C-terminal" evidence="2">
    <location>
        <begin position="11"/>
        <end position="140"/>
    </location>
</feature>
<evidence type="ECO:0000313" key="3">
    <source>
        <dbReference type="EMBL" id="RZS76559.1"/>
    </source>
</evidence>
<dbReference type="Proteomes" id="UP000293874">
    <property type="component" value="Unassembled WGS sequence"/>
</dbReference>